<evidence type="ECO:0000256" key="1">
    <source>
        <dbReference type="ARBA" id="ARBA00005446"/>
    </source>
</evidence>
<dbReference type="EnsemblMetazoa" id="XM_011406970.1">
    <property type="protein sequence ID" value="XP_011405272.1"/>
    <property type="gene ID" value="LOC105313489"/>
</dbReference>
<comment type="catalytic activity">
    <reaction evidence="7">
        <text>Couples ATP hydrolysis with the unwinding of duplex DNA by translocating in the 3'-5' direction.</text>
        <dbReference type="EC" id="5.6.2.4"/>
    </reaction>
</comment>
<evidence type="ECO:0000313" key="12">
    <source>
        <dbReference type="EnsemblMetazoa" id="XP_011405272.1"/>
    </source>
</evidence>
<proteinExistence type="inferred from homology"/>
<dbReference type="GO" id="GO:0005737">
    <property type="term" value="C:cytoplasm"/>
    <property type="evidence" value="ECO:0007669"/>
    <property type="project" value="TreeGrafter"/>
</dbReference>
<feature type="domain" description="Helicase C-terminal" evidence="11">
    <location>
        <begin position="201"/>
        <end position="378"/>
    </location>
</feature>
<dbReference type="GO" id="GO:0043138">
    <property type="term" value="F:3'-5' DNA helicase activity"/>
    <property type="evidence" value="ECO:0007669"/>
    <property type="project" value="UniProtKB-EC"/>
</dbReference>
<reference evidence="12" key="2">
    <citation type="submission" date="2024-06" db="UniProtKB">
        <authorList>
            <consortium name="EnsemblMetazoa"/>
        </authorList>
    </citation>
    <scope>IDENTIFICATION</scope>
</reference>
<dbReference type="KEGG" id="aqu:105313489"/>
<keyword evidence="6" id="KW-0539">Nucleus</keyword>
<dbReference type="PROSITE" id="PS51194">
    <property type="entry name" value="HELICASE_CTER"/>
    <property type="match status" value="1"/>
</dbReference>
<sequence length="395" mass="44767">MEEVIEVAAIEIGYDRLKAEQMQVISKFVEGNDVFAMLPTGFGKSLCYLCLPIVFDMLQDNFRQEDLSIIVIVTPLTALIKDQVCASTVKGLVSGCICGDDEDDHAMKQSVVDGKKRIKGLVIDEAHTLKQWGSTFQPILLRVEELRSLMPENIKVMALTATATHSLRLELSKLIGMRDPVTVLLPPCKGNLPYEVLRYYSIEENFIPMLKELQVMRTAYPRTIVYCQRIEDCCDLYQFFEANLGRDFTEPIGAPSLSWFRMVDMFTSCTDVDVKNHIISSFTKPSILQIVFATVAFGMSIDSPDVRAVIHLGPPHDVESYIQETGCAGRDGLPSKATWLTKRSSFVDADMKDFYEFTTDCRRHLLFKKMEGYDRNIHRKHLTNICCDVCALRKK</sequence>
<dbReference type="InterPro" id="IPR027417">
    <property type="entry name" value="P-loop_NTPase"/>
</dbReference>
<keyword evidence="4" id="KW-0238">DNA-binding</keyword>
<dbReference type="InterPro" id="IPR014001">
    <property type="entry name" value="Helicase_ATP-bd"/>
</dbReference>
<dbReference type="GO" id="GO:0005634">
    <property type="term" value="C:nucleus"/>
    <property type="evidence" value="ECO:0007669"/>
    <property type="project" value="TreeGrafter"/>
</dbReference>
<dbReference type="InterPro" id="IPR011545">
    <property type="entry name" value="DEAD/DEAH_box_helicase_dom"/>
</dbReference>
<keyword evidence="2" id="KW-0547">Nucleotide-binding</keyword>
<comment type="similarity">
    <text evidence="1">Belongs to the helicase family. RecQ subfamily.</text>
</comment>
<evidence type="ECO:0000259" key="10">
    <source>
        <dbReference type="PROSITE" id="PS51192"/>
    </source>
</evidence>
<keyword evidence="3" id="KW-0067">ATP-binding</keyword>
<name>A0AAN0IP72_AMPQE</name>
<evidence type="ECO:0000256" key="2">
    <source>
        <dbReference type="ARBA" id="ARBA00022741"/>
    </source>
</evidence>
<evidence type="ECO:0000256" key="9">
    <source>
        <dbReference type="ARBA" id="ARBA00044542"/>
    </source>
</evidence>
<dbReference type="InterPro" id="IPR001650">
    <property type="entry name" value="Helicase_C-like"/>
</dbReference>
<evidence type="ECO:0000259" key="11">
    <source>
        <dbReference type="PROSITE" id="PS51194"/>
    </source>
</evidence>
<dbReference type="SMART" id="SM00490">
    <property type="entry name" value="HELICc"/>
    <property type="match status" value="1"/>
</dbReference>
<dbReference type="RefSeq" id="XP_011405272.1">
    <property type="nucleotide sequence ID" value="XM_011406970.1"/>
</dbReference>
<evidence type="ECO:0000256" key="8">
    <source>
        <dbReference type="ARBA" id="ARBA00034808"/>
    </source>
</evidence>
<dbReference type="SMART" id="SM00487">
    <property type="entry name" value="DEXDc"/>
    <property type="match status" value="1"/>
</dbReference>
<evidence type="ECO:0000256" key="3">
    <source>
        <dbReference type="ARBA" id="ARBA00022840"/>
    </source>
</evidence>
<feature type="domain" description="Helicase ATP-binding" evidence="10">
    <location>
        <begin position="25"/>
        <end position="181"/>
    </location>
</feature>
<dbReference type="GO" id="GO:0009378">
    <property type="term" value="F:four-way junction helicase activity"/>
    <property type="evidence" value="ECO:0007669"/>
    <property type="project" value="TreeGrafter"/>
</dbReference>
<dbReference type="SUPFAM" id="SSF52540">
    <property type="entry name" value="P-loop containing nucleoside triphosphate hydrolases"/>
    <property type="match status" value="1"/>
</dbReference>
<evidence type="ECO:0000313" key="13">
    <source>
        <dbReference type="Proteomes" id="UP000007879"/>
    </source>
</evidence>
<dbReference type="Gene3D" id="3.40.50.300">
    <property type="entry name" value="P-loop containing nucleotide triphosphate hydrolases"/>
    <property type="match status" value="3"/>
</dbReference>
<dbReference type="GO" id="GO:0005694">
    <property type="term" value="C:chromosome"/>
    <property type="evidence" value="ECO:0007669"/>
    <property type="project" value="TreeGrafter"/>
</dbReference>
<dbReference type="EC" id="5.6.2.4" evidence="8"/>
<reference evidence="13" key="1">
    <citation type="journal article" date="2010" name="Nature">
        <title>The Amphimedon queenslandica genome and the evolution of animal complexity.</title>
        <authorList>
            <person name="Srivastava M."/>
            <person name="Simakov O."/>
            <person name="Chapman J."/>
            <person name="Fahey B."/>
            <person name="Gauthier M.E."/>
            <person name="Mitros T."/>
            <person name="Richards G.S."/>
            <person name="Conaco C."/>
            <person name="Dacre M."/>
            <person name="Hellsten U."/>
            <person name="Larroux C."/>
            <person name="Putnam N.H."/>
            <person name="Stanke M."/>
            <person name="Adamska M."/>
            <person name="Darling A."/>
            <person name="Degnan S.M."/>
            <person name="Oakley T.H."/>
            <person name="Plachetzki D.C."/>
            <person name="Zhai Y."/>
            <person name="Adamski M."/>
            <person name="Calcino A."/>
            <person name="Cummins S.F."/>
            <person name="Goodstein D.M."/>
            <person name="Harris C."/>
            <person name="Jackson D.J."/>
            <person name="Leys S.P."/>
            <person name="Shu S."/>
            <person name="Woodcroft B.J."/>
            <person name="Vervoort M."/>
            <person name="Kosik K.S."/>
            <person name="Manning G."/>
            <person name="Degnan B.M."/>
            <person name="Rokhsar D.S."/>
        </authorList>
    </citation>
    <scope>NUCLEOTIDE SEQUENCE [LARGE SCALE GENOMIC DNA]</scope>
</reference>
<evidence type="ECO:0000256" key="6">
    <source>
        <dbReference type="ARBA" id="ARBA00023242"/>
    </source>
</evidence>
<keyword evidence="5" id="KW-0413">Isomerase</keyword>
<organism evidence="12 13">
    <name type="scientific">Amphimedon queenslandica</name>
    <name type="common">Sponge</name>
    <dbReference type="NCBI Taxonomy" id="400682"/>
    <lineage>
        <taxon>Eukaryota</taxon>
        <taxon>Metazoa</taxon>
        <taxon>Porifera</taxon>
        <taxon>Demospongiae</taxon>
        <taxon>Heteroscleromorpha</taxon>
        <taxon>Haplosclerida</taxon>
        <taxon>Niphatidae</taxon>
        <taxon>Amphimedon</taxon>
    </lineage>
</organism>
<dbReference type="Pfam" id="PF00270">
    <property type="entry name" value="DEAD"/>
    <property type="match status" value="2"/>
</dbReference>
<dbReference type="Proteomes" id="UP000007879">
    <property type="component" value="Unassembled WGS sequence"/>
</dbReference>
<dbReference type="GeneID" id="105313489"/>
<protein>
    <recommendedName>
        <fullName evidence="8">DNA 3'-5' helicase</fullName>
        <ecNumber evidence="8">5.6.2.4</ecNumber>
    </recommendedName>
    <alternativeName>
        <fullName evidence="9">DNA 3'-5' helicase BLM</fullName>
    </alternativeName>
</protein>
<dbReference type="GO" id="GO:0005524">
    <property type="term" value="F:ATP binding"/>
    <property type="evidence" value="ECO:0007669"/>
    <property type="project" value="UniProtKB-KW"/>
</dbReference>
<evidence type="ECO:0000256" key="4">
    <source>
        <dbReference type="ARBA" id="ARBA00023125"/>
    </source>
</evidence>
<dbReference type="AlphaFoldDB" id="A0AAN0IP72"/>
<dbReference type="PANTHER" id="PTHR13710">
    <property type="entry name" value="DNA HELICASE RECQ FAMILY MEMBER"/>
    <property type="match status" value="1"/>
</dbReference>
<dbReference type="GO" id="GO:0000724">
    <property type="term" value="P:double-strand break repair via homologous recombination"/>
    <property type="evidence" value="ECO:0007669"/>
    <property type="project" value="TreeGrafter"/>
</dbReference>
<accession>A0AAN0IP72</accession>
<dbReference type="GO" id="GO:0003677">
    <property type="term" value="F:DNA binding"/>
    <property type="evidence" value="ECO:0007669"/>
    <property type="project" value="UniProtKB-KW"/>
</dbReference>
<evidence type="ECO:0000256" key="5">
    <source>
        <dbReference type="ARBA" id="ARBA00023235"/>
    </source>
</evidence>
<dbReference type="PROSITE" id="PS51192">
    <property type="entry name" value="HELICASE_ATP_BIND_1"/>
    <property type="match status" value="1"/>
</dbReference>
<dbReference type="PANTHER" id="PTHR13710:SF153">
    <property type="entry name" value="RECQ-LIKE DNA HELICASE BLM"/>
    <property type="match status" value="1"/>
</dbReference>
<dbReference type="Pfam" id="PF00271">
    <property type="entry name" value="Helicase_C"/>
    <property type="match status" value="1"/>
</dbReference>
<keyword evidence="13" id="KW-1185">Reference proteome</keyword>
<evidence type="ECO:0000256" key="7">
    <source>
        <dbReference type="ARBA" id="ARBA00034617"/>
    </source>
</evidence>